<dbReference type="Gramene" id="ONIVA03G14720.1">
    <property type="protein sequence ID" value="ONIVA03G14720.1"/>
    <property type="gene ID" value="ONIVA03G14720"/>
</dbReference>
<evidence type="ECO:0000313" key="2">
    <source>
        <dbReference type="Proteomes" id="UP000006591"/>
    </source>
</evidence>
<sequence length="63" mass="7491">MAGDQLTIQPLPLSRLSESAGCTRRRRDERRRERTRYRSSYRLLLAPSDWTPIDKCGNVVWIW</sequence>
<dbReference type="HOGENOM" id="CLU_2889691_0_0_1"/>
<name>A0A0E0GL24_ORYNI</name>
<accession>A0A0E0GL24</accession>
<dbReference type="Proteomes" id="UP000006591">
    <property type="component" value="Chromosome 3"/>
</dbReference>
<protein>
    <submittedName>
        <fullName evidence="1">Uncharacterized protein</fullName>
    </submittedName>
</protein>
<evidence type="ECO:0000313" key="1">
    <source>
        <dbReference type="EnsemblPlants" id="ONIVA03G14720.1"/>
    </source>
</evidence>
<keyword evidence="2" id="KW-1185">Reference proteome</keyword>
<organism evidence="1">
    <name type="scientific">Oryza nivara</name>
    <name type="common">Indian wild rice</name>
    <name type="synonym">Oryza sativa f. spontanea</name>
    <dbReference type="NCBI Taxonomy" id="4536"/>
    <lineage>
        <taxon>Eukaryota</taxon>
        <taxon>Viridiplantae</taxon>
        <taxon>Streptophyta</taxon>
        <taxon>Embryophyta</taxon>
        <taxon>Tracheophyta</taxon>
        <taxon>Spermatophyta</taxon>
        <taxon>Magnoliopsida</taxon>
        <taxon>Liliopsida</taxon>
        <taxon>Poales</taxon>
        <taxon>Poaceae</taxon>
        <taxon>BOP clade</taxon>
        <taxon>Oryzoideae</taxon>
        <taxon>Oryzeae</taxon>
        <taxon>Oryzinae</taxon>
        <taxon>Oryza</taxon>
    </lineage>
</organism>
<reference evidence="1" key="1">
    <citation type="submission" date="2015-04" db="UniProtKB">
        <authorList>
            <consortium name="EnsemblPlants"/>
        </authorList>
    </citation>
    <scope>IDENTIFICATION</scope>
    <source>
        <strain evidence="1">SL10</strain>
    </source>
</reference>
<proteinExistence type="predicted"/>
<dbReference type="EnsemblPlants" id="ONIVA03G14720.1">
    <property type="protein sequence ID" value="ONIVA03G14720.1"/>
    <property type="gene ID" value="ONIVA03G14720"/>
</dbReference>
<dbReference type="AlphaFoldDB" id="A0A0E0GL24"/>
<reference evidence="1" key="2">
    <citation type="submission" date="2018-04" db="EMBL/GenBank/DDBJ databases">
        <title>OnivRS2 (Oryza nivara Reference Sequence Version 2).</title>
        <authorList>
            <person name="Zhang J."/>
            <person name="Kudrna D."/>
            <person name="Lee S."/>
            <person name="Talag J."/>
            <person name="Rajasekar S."/>
            <person name="Welchert J."/>
            <person name="Hsing Y.-I."/>
            <person name="Wing R.A."/>
        </authorList>
    </citation>
    <scope>NUCLEOTIDE SEQUENCE [LARGE SCALE GENOMIC DNA]</scope>
    <source>
        <strain evidence="1">SL10</strain>
    </source>
</reference>